<dbReference type="InterPro" id="IPR036312">
    <property type="entry name" value="Bifun_inhib/LTP/seed_sf"/>
</dbReference>
<reference evidence="12" key="1">
    <citation type="journal article" date="2023" name="GigaByte">
        <title>Genome assembly of the bearded iris, Iris pallida Lam.</title>
        <authorList>
            <person name="Bruccoleri R.E."/>
            <person name="Oakeley E.J."/>
            <person name="Faust A.M.E."/>
            <person name="Altorfer M."/>
            <person name="Dessus-Babus S."/>
            <person name="Burckhardt D."/>
            <person name="Oertli M."/>
            <person name="Naumann U."/>
            <person name="Petersen F."/>
            <person name="Wong J."/>
        </authorList>
    </citation>
    <scope>NUCLEOTIDE SEQUENCE</scope>
    <source>
        <strain evidence="12">GSM-AAB239-AS_SAM_17_03QT</strain>
    </source>
</reference>
<dbReference type="CDD" id="cd00010">
    <property type="entry name" value="AAI_LTSS"/>
    <property type="match status" value="1"/>
</dbReference>
<proteinExistence type="inferred from homology"/>
<feature type="transmembrane region" description="Helical" evidence="9">
    <location>
        <begin position="173"/>
        <end position="193"/>
    </location>
</feature>
<dbReference type="SUPFAM" id="SSF47699">
    <property type="entry name" value="Bifunctional inhibitor/lipid-transfer protein/seed storage 2S albumin"/>
    <property type="match status" value="1"/>
</dbReference>
<evidence type="ECO:0000256" key="8">
    <source>
        <dbReference type="SAM" id="MobiDB-lite"/>
    </source>
</evidence>
<evidence type="ECO:0000256" key="1">
    <source>
        <dbReference type="ARBA" id="ARBA00004609"/>
    </source>
</evidence>
<evidence type="ECO:0000259" key="11">
    <source>
        <dbReference type="SMART" id="SM00499"/>
    </source>
</evidence>
<evidence type="ECO:0000313" key="13">
    <source>
        <dbReference type="Proteomes" id="UP001140949"/>
    </source>
</evidence>
<feature type="signal peptide" evidence="10">
    <location>
        <begin position="1"/>
        <end position="26"/>
    </location>
</feature>
<keyword evidence="6" id="KW-0325">Glycoprotein</keyword>
<comment type="caution">
    <text evidence="12">The sequence shown here is derived from an EMBL/GenBank/DDBJ whole genome shotgun (WGS) entry which is preliminary data.</text>
</comment>
<dbReference type="PANTHER" id="PTHR33044">
    <property type="entry name" value="BIFUNCTIONAL INHIBITOR/LIPID-TRANSFER PROTEIN/SEED STORAGE 2S ALBUMIN SUPERFAMILY PROTEIN-RELATED"/>
    <property type="match status" value="1"/>
</dbReference>
<evidence type="ECO:0000256" key="7">
    <source>
        <dbReference type="ARBA" id="ARBA00023288"/>
    </source>
</evidence>
<comment type="subcellular location">
    <subcellularLocation>
        <location evidence="1">Cell membrane</location>
        <topology evidence="1">Lipid-anchor</topology>
        <topology evidence="1">GPI-anchor</topology>
    </subcellularLocation>
</comment>
<feature type="domain" description="Bifunctional inhibitor/plant lipid transfer protein/seed storage helical" evidence="11">
    <location>
        <begin position="44"/>
        <end position="123"/>
    </location>
</feature>
<evidence type="ECO:0000256" key="5">
    <source>
        <dbReference type="ARBA" id="ARBA00023157"/>
    </source>
</evidence>
<reference evidence="12" key="2">
    <citation type="submission" date="2023-04" db="EMBL/GenBank/DDBJ databases">
        <authorList>
            <person name="Bruccoleri R.E."/>
            <person name="Oakeley E.J."/>
            <person name="Faust A.-M."/>
            <person name="Dessus-Babus S."/>
            <person name="Altorfer M."/>
            <person name="Burckhardt D."/>
            <person name="Oertli M."/>
            <person name="Naumann U."/>
            <person name="Petersen F."/>
            <person name="Wong J."/>
        </authorList>
    </citation>
    <scope>NUCLEOTIDE SEQUENCE</scope>
    <source>
        <strain evidence="12">GSM-AAB239-AS_SAM_17_03QT</strain>
        <tissue evidence="12">Leaf</tissue>
    </source>
</reference>
<feature type="region of interest" description="Disordered" evidence="8">
    <location>
        <begin position="137"/>
        <end position="163"/>
    </location>
</feature>
<organism evidence="12 13">
    <name type="scientific">Iris pallida</name>
    <name type="common">Sweet iris</name>
    <dbReference type="NCBI Taxonomy" id="29817"/>
    <lineage>
        <taxon>Eukaryota</taxon>
        <taxon>Viridiplantae</taxon>
        <taxon>Streptophyta</taxon>
        <taxon>Embryophyta</taxon>
        <taxon>Tracheophyta</taxon>
        <taxon>Spermatophyta</taxon>
        <taxon>Magnoliopsida</taxon>
        <taxon>Liliopsida</taxon>
        <taxon>Asparagales</taxon>
        <taxon>Iridaceae</taxon>
        <taxon>Iridoideae</taxon>
        <taxon>Irideae</taxon>
        <taxon>Iris</taxon>
    </lineage>
</organism>
<dbReference type="SMART" id="SM00499">
    <property type="entry name" value="AAI"/>
    <property type="match status" value="1"/>
</dbReference>
<keyword evidence="3" id="KW-0336">GPI-anchor</keyword>
<dbReference type="GO" id="GO:0005886">
    <property type="term" value="C:plasma membrane"/>
    <property type="evidence" value="ECO:0007669"/>
    <property type="project" value="UniProtKB-SubCell"/>
</dbReference>
<dbReference type="FunFam" id="1.10.110.10:FF:000001">
    <property type="entry name" value="Bifunctional inhibitor/lipid-transfer protein/seed storage 2S albumin superfamily protein"/>
    <property type="match status" value="1"/>
</dbReference>
<name>A0AAX6ERW0_IRIPA</name>
<keyword evidence="9" id="KW-1133">Transmembrane helix</keyword>
<evidence type="ECO:0000256" key="4">
    <source>
        <dbReference type="ARBA" id="ARBA00022729"/>
    </source>
</evidence>
<evidence type="ECO:0000256" key="9">
    <source>
        <dbReference type="SAM" id="Phobius"/>
    </source>
</evidence>
<comment type="similarity">
    <text evidence="2">Belongs to the plant LTP family.</text>
</comment>
<evidence type="ECO:0000256" key="6">
    <source>
        <dbReference type="ARBA" id="ARBA00023180"/>
    </source>
</evidence>
<protein>
    <submittedName>
        <fullName evidence="12">Xylogen-like protein 11</fullName>
    </submittedName>
</protein>
<dbReference type="InterPro" id="IPR043325">
    <property type="entry name" value="LTSS"/>
</dbReference>
<evidence type="ECO:0000256" key="3">
    <source>
        <dbReference type="ARBA" id="ARBA00022622"/>
    </source>
</evidence>
<evidence type="ECO:0000256" key="10">
    <source>
        <dbReference type="SAM" id="SignalP"/>
    </source>
</evidence>
<gene>
    <name evidence="12" type="ORF">M6B38_174940</name>
</gene>
<dbReference type="Pfam" id="PF14368">
    <property type="entry name" value="LTP_2"/>
    <property type="match status" value="1"/>
</dbReference>
<dbReference type="GO" id="GO:0098552">
    <property type="term" value="C:side of membrane"/>
    <property type="evidence" value="ECO:0007669"/>
    <property type="project" value="UniProtKB-KW"/>
</dbReference>
<evidence type="ECO:0000256" key="2">
    <source>
        <dbReference type="ARBA" id="ARBA00009748"/>
    </source>
</evidence>
<keyword evidence="5" id="KW-1015">Disulfide bond</keyword>
<keyword evidence="4 10" id="KW-0732">Signal</keyword>
<sequence length="194" mass="19176">MSAATATTTAAAATLIFLIFFQAALSQEGPAPAPEMVPEDAPDCTSALLNMSSCLTYVEAGSKTKAPEKGCCSGLADLVNNSPVCLCQLLGGGASAYGIQIDTARALGMPAICKVDTPPVSLCSVLGIPVASPSPLAPSPVSGGPDALGPPMGAASPPSSTSRGGRSFPAVNIGSFAGVLNAGIIVVVAVFFFF</sequence>
<dbReference type="Proteomes" id="UP001140949">
    <property type="component" value="Unassembled WGS sequence"/>
</dbReference>
<dbReference type="EMBL" id="JANAVB010034617">
    <property type="protein sequence ID" value="KAJ6806525.1"/>
    <property type="molecule type" value="Genomic_DNA"/>
</dbReference>
<dbReference type="InterPro" id="IPR000528">
    <property type="entry name" value="Plant_nsLTP"/>
</dbReference>
<dbReference type="GO" id="GO:0006869">
    <property type="term" value="P:lipid transport"/>
    <property type="evidence" value="ECO:0007669"/>
    <property type="project" value="InterPro"/>
</dbReference>
<dbReference type="InterPro" id="IPR016140">
    <property type="entry name" value="Bifunc_inhib/LTP/seed_store"/>
</dbReference>
<dbReference type="GO" id="GO:0008289">
    <property type="term" value="F:lipid binding"/>
    <property type="evidence" value="ECO:0007669"/>
    <property type="project" value="InterPro"/>
</dbReference>
<keyword evidence="7" id="KW-0449">Lipoprotein</keyword>
<keyword evidence="13" id="KW-1185">Reference proteome</keyword>
<feature type="chain" id="PRO_5043746876" evidence="10">
    <location>
        <begin position="27"/>
        <end position="194"/>
    </location>
</feature>
<dbReference type="AlphaFoldDB" id="A0AAX6ERW0"/>
<dbReference type="Gene3D" id="1.10.110.10">
    <property type="entry name" value="Plant lipid-transfer and hydrophobic proteins"/>
    <property type="match status" value="1"/>
</dbReference>
<evidence type="ECO:0000313" key="12">
    <source>
        <dbReference type="EMBL" id="KAJ6806525.1"/>
    </source>
</evidence>
<accession>A0AAX6ERW0</accession>
<dbReference type="PRINTS" id="PR00382">
    <property type="entry name" value="LIPIDTRNSFER"/>
</dbReference>
<keyword evidence="9" id="KW-0812">Transmembrane</keyword>
<keyword evidence="9" id="KW-0472">Membrane</keyword>